<dbReference type="EMBL" id="JACOOY010000012">
    <property type="protein sequence ID" value="MBC5665563.1"/>
    <property type="molecule type" value="Genomic_DNA"/>
</dbReference>
<keyword evidence="1" id="KW-1133">Transmembrane helix</keyword>
<sequence>MSWKKKAITISALSALTTFTIHLANKIIDISATSENHEQNTAGSYFDWKFGNIYYEKYGEGEPVLLIHDFSVGSSSYEWHRIIDKLAKSHLVYTIDLLGCGRSEKPSITYTNYLYVQLITDFINQVIDSPCDVIATGISGSFAIAAVQNNKNLINRIILVNPEDVNKLNKMPSKRSKSLTWFLNMPVFGTYFYNILVKRRLITDKFKNEYFYDHYKLKEEYINNYYETAHLDHSSSKYLLSSLLGHYTTVNVYHCMKSLTNSIFIISGDEDSRNADIACKYESILPSIEIMKIEDTKHLPQLERPDAFIEQLAVILSYEDETTI</sequence>
<dbReference type="SUPFAM" id="SSF53474">
    <property type="entry name" value="alpha/beta-Hydrolases"/>
    <property type="match status" value="1"/>
</dbReference>
<keyword evidence="4" id="KW-0378">Hydrolase</keyword>
<evidence type="ECO:0000313" key="5">
    <source>
        <dbReference type="Proteomes" id="UP000647235"/>
    </source>
</evidence>
<feature type="chain" id="PRO_5045087307" evidence="2">
    <location>
        <begin position="24"/>
        <end position="324"/>
    </location>
</feature>
<dbReference type="InterPro" id="IPR000073">
    <property type="entry name" value="AB_hydrolase_1"/>
</dbReference>
<accession>A0ABR7EWA5</accession>
<evidence type="ECO:0000313" key="4">
    <source>
        <dbReference type="EMBL" id="MBC5665563.1"/>
    </source>
</evidence>
<keyword evidence="1" id="KW-0472">Membrane</keyword>
<dbReference type="RefSeq" id="WP_118288806.1">
    <property type="nucleotide sequence ID" value="NZ_JACOOY010000012.1"/>
</dbReference>
<keyword evidence="1" id="KW-0812">Transmembrane</keyword>
<proteinExistence type="predicted"/>
<evidence type="ECO:0000259" key="3">
    <source>
        <dbReference type="Pfam" id="PF00561"/>
    </source>
</evidence>
<dbReference type="PANTHER" id="PTHR46438">
    <property type="entry name" value="ALPHA/BETA-HYDROLASES SUPERFAMILY PROTEIN"/>
    <property type="match status" value="1"/>
</dbReference>
<feature type="transmembrane region" description="Helical" evidence="1">
    <location>
        <begin position="179"/>
        <end position="197"/>
    </location>
</feature>
<feature type="domain" description="AB hydrolase-1" evidence="3">
    <location>
        <begin position="63"/>
        <end position="305"/>
    </location>
</feature>
<reference evidence="4 5" key="1">
    <citation type="submission" date="2020-08" db="EMBL/GenBank/DDBJ databases">
        <title>Genome public.</title>
        <authorList>
            <person name="Liu C."/>
            <person name="Sun Q."/>
        </authorList>
    </citation>
    <scope>NUCLEOTIDE SEQUENCE [LARGE SCALE GENOMIC DNA]</scope>
    <source>
        <strain evidence="4 5">NSJ-36</strain>
    </source>
</reference>
<evidence type="ECO:0000256" key="1">
    <source>
        <dbReference type="SAM" id="Phobius"/>
    </source>
</evidence>
<dbReference type="Pfam" id="PF00561">
    <property type="entry name" value="Abhydrolase_1"/>
    <property type="match status" value="1"/>
</dbReference>
<organism evidence="4 5">
    <name type="scientific">Dorea hominis</name>
    <dbReference type="NCBI Taxonomy" id="2763040"/>
    <lineage>
        <taxon>Bacteria</taxon>
        <taxon>Bacillati</taxon>
        <taxon>Bacillota</taxon>
        <taxon>Clostridia</taxon>
        <taxon>Lachnospirales</taxon>
        <taxon>Lachnospiraceae</taxon>
        <taxon>Dorea</taxon>
    </lineage>
</organism>
<dbReference type="InterPro" id="IPR029058">
    <property type="entry name" value="AB_hydrolase_fold"/>
</dbReference>
<gene>
    <name evidence="4" type="ORF">H8S07_09815</name>
</gene>
<comment type="caution">
    <text evidence="4">The sequence shown here is derived from an EMBL/GenBank/DDBJ whole genome shotgun (WGS) entry which is preliminary data.</text>
</comment>
<dbReference type="PANTHER" id="PTHR46438:SF2">
    <property type="entry name" value="ALPHA_BETA-HYDROLASES SUPERFAMILY PROTEIN"/>
    <property type="match status" value="1"/>
</dbReference>
<evidence type="ECO:0000256" key="2">
    <source>
        <dbReference type="SAM" id="SignalP"/>
    </source>
</evidence>
<name>A0ABR7EWA5_9FIRM</name>
<keyword evidence="5" id="KW-1185">Reference proteome</keyword>
<feature type="signal peptide" evidence="2">
    <location>
        <begin position="1"/>
        <end position="23"/>
    </location>
</feature>
<keyword evidence="2" id="KW-0732">Signal</keyword>
<dbReference type="Proteomes" id="UP000647235">
    <property type="component" value="Unassembled WGS sequence"/>
</dbReference>
<dbReference type="GO" id="GO:0016787">
    <property type="term" value="F:hydrolase activity"/>
    <property type="evidence" value="ECO:0007669"/>
    <property type="project" value="UniProtKB-KW"/>
</dbReference>
<dbReference type="Gene3D" id="3.40.50.1820">
    <property type="entry name" value="alpha/beta hydrolase"/>
    <property type="match status" value="1"/>
</dbReference>
<protein>
    <submittedName>
        <fullName evidence="4">Alpha/beta fold hydrolase</fullName>
    </submittedName>
</protein>